<keyword evidence="1" id="KW-0812">Transmembrane</keyword>
<dbReference type="AlphaFoldDB" id="A0A811LJR5"/>
<evidence type="ECO:0000313" key="3">
    <source>
        <dbReference type="Proteomes" id="UP000614601"/>
    </source>
</evidence>
<proteinExistence type="predicted"/>
<feature type="transmembrane region" description="Helical" evidence="1">
    <location>
        <begin position="21"/>
        <end position="41"/>
    </location>
</feature>
<protein>
    <submittedName>
        <fullName evidence="2">Uncharacterized protein</fullName>
    </submittedName>
</protein>
<feature type="transmembrane region" description="Helical" evidence="1">
    <location>
        <begin position="149"/>
        <end position="168"/>
    </location>
</feature>
<accession>A0A811LJR5</accession>
<dbReference type="EMBL" id="CAJFCW020000006">
    <property type="protein sequence ID" value="CAG9127276.1"/>
    <property type="molecule type" value="Genomic_DNA"/>
</dbReference>
<name>A0A811LJR5_9BILA</name>
<keyword evidence="1" id="KW-1133">Transmembrane helix</keyword>
<reference evidence="2" key="1">
    <citation type="submission" date="2020-09" db="EMBL/GenBank/DDBJ databases">
        <authorList>
            <person name="Kikuchi T."/>
        </authorList>
    </citation>
    <scope>NUCLEOTIDE SEQUENCE</scope>
    <source>
        <strain evidence="2">SH1</strain>
    </source>
</reference>
<dbReference type="EMBL" id="CAJFDH010000006">
    <property type="protein sequence ID" value="CAD5229835.1"/>
    <property type="molecule type" value="Genomic_DNA"/>
</dbReference>
<dbReference type="Proteomes" id="UP000783686">
    <property type="component" value="Unassembled WGS sequence"/>
</dbReference>
<sequence>MYVVLKRLNKRALINDIEYATLILNILAWILLMFVESLFMMNMYSNKGPLGCGSMYCRSNLIVPYMVNLKAYMNVITIILAIIFQQVFERTEHISFEYTAYRVSRNITFTSLSIAVELLFAYVPVIVVWLESQFIRNNSLITFNNIRLFLPQSECLCITIVYGYRFRLYRALKRCRTRIITGYGHSVTTLNTYYYDSDTMF</sequence>
<organism evidence="2 3">
    <name type="scientific">Bursaphelenchus okinawaensis</name>
    <dbReference type="NCBI Taxonomy" id="465554"/>
    <lineage>
        <taxon>Eukaryota</taxon>
        <taxon>Metazoa</taxon>
        <taxon>Ecdysozoa</taxon>
        <taxon>Nematoda</taxon>
        <taxon>Chromadorea</taxon>
        <taxon>Rhabditida</taxon>
        <taxon>Tylenchina</taxon>
        <taxon>Tylenchomorpha</taxon>
        <taxon>Aphelenchoidea</taxon>
        <taxon>Aphelenchoididae</taxon>
        <taxon>Bursaphelenchus</taxon>
    </lineage>
</organism>
<dbReference type="OrthoDB" id="10526363at2759"/>
<keyword evidence="1" id="KW-0472">Membrane</keyword>
<evidence type="ECO:0000256" key="1">
    <source>
        <dbReference type="SAM" id="Phobius"/>
    </source>
</evidence>
<feature type="transmembrane region" description="Helical" evidence="1">
    <location>
        <begin position="109"/>
        <end position="129"/>
    </location>
</feature>
<comment type="caution">
    <text evidence="2">The sequence shown here is derived from an EMBL/GenBank/DDBJ whole genome shotgun (WGS) entry which is preliminary data.</text>
</comment>
<keyword evidence="3" id="KW-1185">Reference proteome</keyword>
<dbReference type="Proteomes" id="UP000614601">
    <property type="component" value="Unassembled WGS sequence"/>
</dbReference>
<gene>
    <name evidence="2" type="ORF">BOKJ2_LOCUS13834</name>
</gene>
<feature type="transmembrane region" description="Helical" evidence="1">
    <location>
        <begin position="71"/>
        <end position="88"/>
    </location>
</feature>
<evidence type="ECO:0000313" key="2">
    <source>
        <dbReference type="EMBL" id="CAD5229835.1"/>
    </source>
</evidence>